<evidence type="ECO:0000256" key="3">
    <source>
        <dbReference type="ARBA" id="ARBA00022475"/>
    </source>
</evidence>
<feature type="transmembrane region" description="Helical" evidence="7">
    <location>
        <begin position="41"/>
        <end position="60"/>
    </location>
</feature>
<evidence type="ECO:0000313" key="10">
    <source>
        <dbReference type="Proteomes" id="UP000295645"/>
    </source>
</evidence>
<comment type="subcellular location">
    <subcellularLocation>
        <location evidence="1">Cell membrane</location>
        <topology evidence="1">Multi-pass membrane protein</topology>
    </subcellularLocation>
</comment>
<dbReference type="InterPro" id="IPR023090">
    <property type="entry name" value="UPF0702_alpha/beta_dom_sf"/>
</dbReference>
<keyword evidence="10" id="KW-1185">Reference proteome</keyword>
<evidence type="ECO:0000256" key="7">
    <source>
        <dbReference type="SAM" id="Phobius"/>
    </source>
</evidence>
<protein>
    <submittedName>
        <fullName evidence="9">Uncharacterized protein DUF421</fullName>
    </submittedName>
</protein>
<dbReference type="Proteomes" id="UP000295645">
    <property type="component" value="Unassembled WGS sequence"/>
</dbReference>
<evidence type="ECO:0000256" key="5">
    <source>
        <dbReference type="ARBA" id="ARBA00022989"/>
    </source>
</evidence>
<evidence type="ECO:0000313" key="9">
    <source>
        <dbReference type="EMBL" id="TCV97758.1"/>
    </source>
</evidence>
<evidence type="ECO:0000256" key="6">
    <source>
        <dbReference type="ARBA" id="ARBA00023136"/>
    </source>
</evidence>
<organism evidence="9 10">
    <name type="scientific">Luteibacter rhizovicinus</name>
    <dbReference type="NCBI Taxonomy" id="242606"/>
    <lineage>
        <taxon>Bacteria</taxon>
        <taxon>Pseudomonadati</taxon>
        <taxon>Pseudomonadota</taxon>
        <taxon>Gammaproteobacteria</taxon>
        <taxon>Lysobacterales</taxon>
        <taxon>Rhodanobacteraceae</taxon>
        <taxon>Luteibacter</taxon>
    </lineage>
</organism>
<evidence type="ECO:0000256" key="4">
    <source>
        <dbReference type="ARBA" id="ARBA00022692"/>
    </source>
</evidence>
<comment type="similarity">
    <text evidence="2">Belongs to the UPF0702 family.</text>
</comment>
<keyword evidence="3" id="KW-1003">Cell membrane</keyword>
<evidence type="ECO:0000256" key="2">
    <source>
        <dbReference type="ARBA" id="ARBA00006448"/>
    </source>
</evidence>
<dbReference type="Pfam" id="PF04239">
    <property type="entry name" value="DUF421"/>
    <property type="match status" value="1"/>
</dbReference>
<feature type="domain" description="YetF C-terminal" evidence="8">
    <location>
        <begin position="91"/>
        <end position="156"/>
    </location>
</feature>
<dbReference type="OrthoDB" id="9793799at2"/>
<sequence length="160" mass="17453">MTDIFEISAPWWTFAVRGVATYAGLLILLRLAGKRAFGEMSAFDVIVLVLVGGVLRTSIIGDDKGFIGPFIGVSSILATDWLIAWLCTRAPAFNRLMEGFPSLLVRNGQRDRSTLRAQNIPDAALDRALHGAGLERDDEVATARLEPNGKITITKRNIVT</sequence>
<feature type="transmembrane region" description="Helical" evidence="7">
    <location>
        <begin position="12"/>
        <end position="29"/>
    </location>
</feature>
<dbReference type="PANTHER" id="PTHR34582:SF6">
    <property type="entry name" value="UPF0702 TRANSMEMBRANE PROTEIN YCAP"/>
    <property type="match status" value="1"/>
</dbReference>
<comment type="caution">
    <text evidence="9">The sequence shown here is derived from an EMBL/GenBank/DDBJ whole genome shotgun (WGS) entry which is preliminary data.</text>
</comment>
<name>A0A4R3Z0M1_9GAMM</name>
<evidence type="ECO:0000256" key="1">
    <source>
        <dbReference type="ARBA" id="ARBA00004651"/>
    </source>
</evidence>
<keyword evidence="6 7" id="KW-0472">Membrane</keyword>
<dbReference type="PANTHER" id="PTHR34582">
    <property type="entry name" value="UPF0702 TRANSMEMBRANE PROTEIN YCAP"/>
    <property type="match status" value="1"/>
</dbReference>
<keyword evidence="4 7" id="KW-0812">Transmembrane</keyword>
<keyword evidence="5 7" id="KW-1133">Transmembrane helix</keyword>
<dbReference type="Gene3D" id="3.30.240.20">
    <property type="entry name" value="bsu07140 like domains"/>
    <property type="match status" value="1"/>
</dbReference>
<dbReference type="EMBL" id="SMCS01000001">
    <property type="protein sequence ID" value="TCV97758.1"/>
    <property type="molecule type" value="Genomic_DNA"/>
</dbReference>
<proteinExistence type="inferred from homology"/>
<dbReference type="GO" id="GO:0005886">
    <property type="term" value="C:plasma membrane"/>
    <property type="evidence" value="ECO:0007669"/>
    <property type="project" value="UniProtKB-SubCell"/>
</dbReference>
<dbReference type="InterPro" id="IPR007353">
    <property type="entry name" value="DUF421"/>
</dbReference>
<accession>A0A4R3Z0M1</accession>
<dbReference type="AlphaFoldDB" id="A0A4R3Z0M1"/>
<feature type="transmembrane region" description="Helical" evidence="7">
    <location>
        <begin position="66"/>
        <end position="87"/>
    </location>
</feature>
<evidence type="ECO:0000259" key="8">
    <source>
        <dbReference type="Pfam" id="PF04239"/>
    </source>
</evidence>
<reference evidence="9 10" key="1">
    <citation type="submission" date="2019-03" db="EMBL/GenBank/DDBJ databases">
        <title>Above-ground endophytic microbial communities from plants in different locations in the United States.</title>
        <authorList>
            <person name="Frank C."/>
        </authorList>
    </citation>
    <scope>NUCLEOTIDE SEQUENCE [LARGE SCALE GENOMIC DNA]</scope>
    <source>
        <strain evidence="9 10">LP_13_YM</strain>
    </source>
</reference>
<dbReference type="RefSeq" id="WP_132141784.1">
    <property type="nucleotide sequence ID" value="NZ_SMCS01000001.1"/>
</dbReference>
<gene>
    <name evidence="9" type="ORF">EC912_101775</name>
</gene>